<name>A0A1V1P0C4_9BACT</name>
<comment type="caution">
    <text evidence="2">The sequence shown here is derived from an EMBL/GenBank/DDBJ whole genome shotgun (WGS) entry which is preliminary data.</text>
</comment>
<dbReference type="Pfam" id="PF13439">
    <property type="entry name" value="Glyco_transf_4"/>
    <property type="match status" value="1"/>
</dbReference>
<feature type="domain" description="Glycosyltransferase subfamily 4-like N-terminal" evidence="1">
    <location>
        <begin position="12"/>
        <end position="105"/>
    </location>
</feature>
<reference evidence="3" key="1">
    <citation type="submission" date="2012-11" db="EMBL/GenBank/DDBJ databases">
        <authorList>
            <person name="Lucero-Rivera Y.E."/>
            <person name="Tovar-Ramirez D."/>
        </authorList>
    </citation>
    <scope>NUCLEOTIDE SEQUENCE [LARGE SCALE GENOMIC DNA]</scope>
    <source>
        <strain evidence="3">Araruama</strain>
    </source>
</reference>
<dbReference type="InterPro" id="IPR028098">
    <property type="entry name" value="Glyco_trans_4-like_N"/>
</dbReference>
<accession>A0A1V1P0C4</accession>
<evidence type="ECO:0000313" key="3">
    <source>
        <dbReference type="Proteomes" id="UP000189670"/>
    </source>
</evidence>
<dbReference type="EMBL" id="ATBP01000996">
    <property type="protein sequence ID" value="ETR68322.1"/>
    <property type="molecule type" value="Genomic_DNA"/>
</dbReference>
<evidence type="ECO:0000313" key="2">
    <source>
        <dbReference type="EMBL" id="ETR68322.1"/>
    </source>
</evidence>
<sequence length="125" mass="14042">MIAILINSLADGGAEKVALTVLESLVKRGHHIKLLCLEKNQYYEIPNGVEVIYLSNATGHENGLIKLLKLPVLAFKLIKLIRQHHIQVIQSHLFRANYVNVLAKLMGSSHCSQLVNTGSINFYYY</sequence>
<dbReference type="AlphaFoldDB" id="A0A1V1P0C4"/>
<evidence type="ECO:0000259" key="1">
    <source>
        <dbReference type="Pfam" id="PF13439"/>
    </source>
</evidence>
<gene>
    <name evidence="2" type="ORF">OMM_10647</name>
</gene>
<dbReference type="GO" id="GO:0016757">
    <property type="term" value="F:glycosyltransferase activity"/>
    <property type="evidence" value="ECO:0007669"/>
    <property type="project" value="UniProtKB-ARBA"/>
</dbReference>
<organism evidence="2 3">
    <name type="scientific">Candidatus Magnetoglobus multicellularis str. Araruama</name>
    <dbReference type="NCBI Taxonomy" id="890399"/>
    <lineage>
        <taxon>Bacteria</taxon>
        <taxon>Pseudomonadati</taxon>
        <taxon>Thermodesulfobacteriota</taxon>
        <taxon>Desulfobacteria</taxon>
        <taxon>Desulfobacterales</taxon>
        <taxon>Desulfobacteraceae</taxon>
        <taxon>Candidatus Magnetoglobus</taxon>
    </lineage>
</organism>
<dbReference type="Proteomes" id="UP000189670">
    <property type="component" value="Unassembled WGS sequence"/>
</dbReference>
<dbReference type="Gene3D" id="3.40.50.2000">
    <property type="entry name" value="Glycogen Phosphorylase B"/>
    <property type="match status" value="1"/>
</dbReference>
<protein>
    <recommendedName>
        <fullName evidence="1">Glycosyltransferase subfamily 4-like N-terminal domain-containing protein</fullName>
    </recommendedName>
</protein>
<proteinExistence type="predicted"/>
<dbReference type="SUPFAM" id="SSF53756">
    <property type="entry name" value="UDP-Glycosyltransferase/glycogen phosphorylase"/>
    <property type="match status" value="1"/>
</dbReference>